<dbReference type="PROSITE" id="PS00086">
    <property type="entry name" value="CYTOCHROME_P450"/>
    <property type="match status" value="1"/>
</dbReference>
<keyword evidence="2" id="KW-0503">Monooxygenase</keyword>
<dbReference type="GO" id="GO:0005506">
    <property type="term" value="F:iron ion binding"/>
    <property type="evidence" value="ECO:0007669"/>
    <property type="project" value="InterPro"/>
</dbReference>
<evidence type="ECO:0000313" key="5">
    <source>
        <dbReference type="Proteomes" id="UP000485058"/>
    </source>
</evidence>
<dbReference type="Proteomes" id="UP000485058">
    <property type="component" value="Unassembled WGS sequence"/>
</dbReference>
<dbReference type="SUPFAM" id="SSF48264">
    <property type="entry name" value="Cytochrome P450"/>
    <property type="match status" value="1"/>
</dbReference>
<evidence type="ECO:0000256" key="3">
    <source>
        <dbReference type="SAM" id="MobiDB-lite"/>
    </source>
</evidence>
<gene>
    <name evidence="4" type="ORF">HaLaN_24764</name>
</gene>
<dbReference type="Pfam" id="PF00067">
    <property type="entry name" value="p450"/>
    <property type="match status" value="2"/>
</dbReference>
<dbReference type="AlphaFoldDB" id="A0A699ZZ59"/>
<evidence type="ECO:0000313" key="4">
    <source>
        <dbReference type="EMBL" id="GFH26590.1"/>
    </source>
</evidence>
<feature type="non-terminal residue" evidence="4">
    <location>
        <position position="334"/>
    </location>
</feature>
<sequence>KLACTFPDAGQRVTLHSRQVIQDTARALIQAWQQDHEEKGPATEAAALASAPKPASRINEKSFLGQLLRGEDLTTGTKLSHDQIIGQVFTFLLAGYETTATALTFALYLLAANPEAQRKLQAEVDGQAHLLAPPKGPPAAQQLNGGDHKQGNGIKLGNGAGQGNGVHLEARVMSGGALTAEELARSFPYTCAVVDEALRLYPPGASAVRLPPDTIDVLGYKIPADTFVYLPIHTFQNDSNIWPDAREFKPERHLAGHPDAMDAAAKANYMPFGHGARWCPGSRFALQEARLTLVRLASRFTFTLAPTQDHPVRVRTGITVAPIGGMHLRVQDRS</sequence>
<dbReference type="PRINTS" id="PR00463">
    <property type="entry name" value="EP450I"/>
</dbReference>
<dbReference type="InterPro" id="IPR002401">
    <property type="entry name" value="Cyt_P450_E_grp-I"/>
</dbReference>
<feature type="non-terminal residue" evidence="4">
    <location>
        <position position="1"/>
    </location>
</feature>
<feature type="region of interest" description="Disordered" evidence="3">
    <location>
        <begin position="34"/>
        <end position="54"/>
    </location>
</feature>
<dbReference type="EMBL" id="BLLF01003173">
    <property type="protein sequence ID" value="GFH26590.1"/>
    <property type="molecule type" value="Genomic_DNA"/>
</dbReference>
<dbReference type="GO" id="GO:0016705">
    <property type="term" value="F:oxidoreductase activity, acting on paired donors, with incorporation or reduction of molecular oxygen"/>
    <property type="evidence" value="ECO:0007669"/>
    <property type="project" value="InterPro"/>
</dbReference>
<feature type="binding site" description="axial binding residue" evidence="1">
    <location>
        <position position="279"/>
    </location>
    <ligand>
        <name>heme</name>
        <dbReference type="ChEBI" id="CHEBI:30413"/>
    </ligand>
    <ligandPart>
        <name>Fe</name>
        <dbReference type="ChEBI" id="CHEBI:18248"/>
    </ligandPart>
</feature>
<keyword evidence="1 2" id="KW-0349">Heme</keyword>
<name>A0A699ZZ59_HAELA</name>
<feature type="compositionally biased region" description="Low complexity" evidence="3">
    <location>
        <begin position="42"/>
        <end position="54"/>
    </location>
</feature>
<comment type="caution">
    <text evidence="4">The sequence shown here is derived from an EMBL/GenBank/DDBJ whole genome shotgun (WGS) entry which is preliminary data.</text>
</comment>
<proteinExistence type="inferred from homology"/>
<evidence type="ECO:0000256" key="2">
    <source>
        <dbReference type="RuleBase" id="RU000461"/>
    </source>
</evidence>
<protein>
    <recommendedName>
        <fullName evidence="6">Cytochrome P450</fullName>
    </recommendedName>
</protein>
<comment type="similarity">
    <text evidence="2">Belongs to the cytochrome P450 family.</text>
</comment>
<dbReference type="PANTHER" id="PTHR24301">
    <property type="entry name" value="THROMBOXANE-A SYNTHASE"/>
    <property type="match status" value="1"/>
</dbReference>
<dbReference type="PRINTS" id="PR00385">
    <property type="entry name" value="P450"/>
</dbReference>
<keyword evidence="1 2" id="KW-0408">Iron</keyword>
<dbReference type="InterPro" id="IPR017972">
    <property type="entry name" value="Cyt_P450_CS"/>
</dbReference>
<feature type="region of interest" description="Disordered" evidence="3">
    <location>
        <begin position="133"/>
        <end position="160"/>
    </location>
</feature>
<keyword evidence="2" id="KW-0560">Oxidoreductase</keyword>
<evidence type="ECO:0008006" key="6">
    <source>
        <dbReference type="Google" id="ProtNLM"/>
    </source>
</evidence>
<keyword evidence="5" id="KW-1185">Reference proteome</keyword>
<dbReference type="InterPro" id="IPR036396">
    <property type="entry name" value="Cyt_P450_sf"/>
</dbReference>
<dbReference type="GO" id="GO:0004497">
    <property type="term" value="F:monooxygenase activity"/>
    <property type="evidence" value="ECO:0007669"/>
    <property type="project" value="UniProtKB-KW"/>
</dbReference>
<dbReference type="GO" id="GO:0020037">
    <property type="term" value="F:heme binding"/>
    <property type="evidence" value="ECO:0007669"/>
    <property type="project" value="InterPro"/>
</dbReference>
<accession>A0A699ZZ59</accession>
<dbReference type="Gene3D" id="1.10.630.10">
    <property type="entry name" value="Cytochrome P450"/>
    <property type="match status" value="1"/>
</dbReference>
<organism evidence="4 5">
    <name type="scientific">Haematococcus lacustris</name>
    <name type="common">Green alga</name>
    <name type="synonym">Haematococcus pluvialis</name>
    <dbReference type="NCBI Taxonomy" id="44745"/>
    <lineage>
        <taxon>Eukaryota</taxon>
        <taxon>Viridiplantae</taxon>
        <taxon>Chlorophyta</taxon>
        <taxon>core chlorophytes</taxon>
        <taxon>Chlorophyceae</taxon>
        <taxon>CS clade</taxon>
        <taxon>Chlamydomonadales</taxon>
        <taxon>Haematococcaceae</taxon>
        <taxon>Haematococcus</taxon>
    </lineage>
</organism>
<evidence type="ECO:0000256" key="1">
    <source>
        <dbReference type="PIRSR" id="PIRSR602401-1"/>
    </source>
</evidence>
<keyword evidence="1 2" id="KW-0479">Metal-binding</keyword>
<comment type="cofactor">
    <cofactor evidence="1">
        <name>heme</name>
        <dbReference type="ChEBI" id="CHEBI:30413"/>
    </cofactor>
</comment>
<dbReference type="InterPro" id="IPR001128">
    <property type="entry name" value="Cyt_P450"/>
</dbReference>
<reference evidence="4 5" key="1">
    <citation type="submission" date="2020-02" db="EMBL/GenBank/DDBJ databases">
        <title>Draft genome sequence of Haematococcus lacustris strain NIES-144.</title>
        <authorList>
            <person name="Morimoto D."/>
            <person name="Nakagawa S."/>
            <person name="Yoshida T."/>
            <person name="Sawayama S."/>
        </authorList>
    </citation>
    <scope>NUCLEOTIDE SEQUENCE [LARGE SCALE GENOMIC DNA]</scope>
    <source>
        <strain evidence="4 5">NIES-144</strain>
    </source>
</reference>
<dbReference type="PANTHER" id="PTHR24301:SF2">
    <property type="entry name" value="THROMBOXANE-A SYNTHASE"/>
    <property type="match status" value="1"/>
</dbReference>